<evidence type="ECO:0000313" key="3">
    <source>
        <dbReference type="Proteomes" id="UP000006882"/>
    </source>
</evidence>
<dbReference type="AlphaFoldDB" id="A0A251PTD1"/>
<accession>A0A251PTD1</accession>
<dbReference type="Gramene" id="ONI14816">
    <property type="protein sequence ID" value="ONI14816"/>
    <property type="gene ID" value="PRUPE_3G010600"/>
</dbReference>
<dbReference type="PANTHER" id="PTHR22731">
    <property type="entry name" value="RIBONUCLEASES P/MRP PROTEIN SUBUNIT POP1"/>
    <property type="match status" value="1"/>
</dbReference>
<feature type="domain" description="POPLD" evidence="1">
    <location>
        <begin position="294"/>
        <end position="370"/>
    </location>
</feature>
<name>A0A251PTD1_PRUPE</name>
<evidence type="ECO:0000259" key="1">
    <source>
        <dbReference type="Pfam" id="PF08170"/>
    </source>
</evidence>
<reference evidence="2 3" key="1">
    <citation type="journal article" date="2013" name="Nat. Genet.">
        <title>The high-quality draft genome of peach (Prunus persica) identifies unique patterns of genetic diversity, domestication and genome evolution.</title>
        <authorList>
            <consortium name="International Peach Genome Initiative"/>
            <person name="Verde I."/>
            <person name="Abbott A.G."/>
            <person name="Scalabrin S."/>
            <person name="Jung S."/>
            <person name="Shu S."/>
            <person name="Marroni F."/>
            <person name="Zhebentyayeva T."/>
            <person name="Dettori M.T."/>
            <person name="Grimwood J."/>
            <person name="Cattonaro F."/>
            <person name="Zuccolo A."/>
            <person name="Rossini L."/>
            <person name="Jenkins J."/>
            <person name="Vendramin E."/>
            <person name="Meisel L.A."/>
            <person name="Decroocq V."/>
            <person name="Sosinski B."/>
            <person name="Prochnik S."/>
            <person name="Mitros T."/>
            <person name="Policriti A."/>
            <person name="Cipriani G."/>
            <person name="Dondini L."/>
            <person name="Ficklin S."/>
            <person name="Goodstein D.M."/>
            <person name="Xuan P."/>
            <person name="Del Fabbro C."/>
            <person name="Aramini V."/>
            <person name="Copetti D."/>
            <person name="Gonzalez S."/>
            <person name="Horner D.S."/>
            <person name="Falchi R."/>
            <person name="Lucas S."/>
            <person name="Mica E."/>
            <person name="Maldonado J."/>
            <person name="Lazzari B."/>
            <person name="Bielenberg D."/>
            <person name="Pirona R."/>
            <person name="Miculan M."/>
            <person name="Barakat A."/>
            <person name="Testolin R."/>
            <person name="Stella A."/>
            <person name="Tartarini S."/>
            <person name="Tonutti P."/>
            <person name="Arus P."/>
            <person name="Orellana A."/>
            <person name="Wells C."/>
            <person name="Main D."/>
            <person name="Vizzotto G."/>
            <person name="Silva H."/>
            <person name="Salamini F."/>
            <person name="Schmutz J."/>
            <person name="Morgante M."/>
            <person name="Rokhsar D.S."/>
        </authorList>
    </citation>
    <scope>NUCLEOTIDE SEQUENCE [LARGE SCALE GENOMIC DNA]</scope>
    <source>
        <strain evidence="3">cv. Nemared</strain>
    </source>
</reference>
<dbReference type="GO" id="GO:0001682">
    <property type="term" value="P:tRNA 5'-leader removal"/>
    <property type="evidence" value="ECO:0007669"/>
    <property type="project" value="InterPro"/>
</dbReference>
<dbReference type="GO" id="GO:0005655">
    <property type="term" value="C:nucleolar ribonuclease P complex"/>
    <property type="evidence" value="ECO:0007669"/>
    <property type="project" value="InterPro"/>
</dbReference>
<sequence length="448" mass="49367">MVMVPSSSSAPSVISGIIYDSAMLHHLGAPFSTPIAPVTYMWRPSGQPSDGCNGLEGTENSSTFRQLWVWIHASVLTEAYHTLKLACQKEMDNRGILINCISLEGQLAKLEVVGLKAFQLLQRTLYPTTRTRDDSWNLMKHSVSEAKDDSQSKIILEKEDSIPSHAILSLNVKDPRTLTEKEKIAYAPESGSSSILGDVLGTERKEHVVFGRFSDEPEGSGMLAEKSLWDVSSGVSPPVEEEVICKEKHDQHKNFLCLDDSSSGALNTSTKSPCSRSCPIMLLKNNNGRGLNIGWSVILPLSWVRAFWISLVSKGAHAMGLREKHLISSEVGLPYFPSDFPDCNAYLCLKETEAVASSLKEELRPPAIRPLRVPILPPWNTIRAALNEGSTTVGEDEIFRQENGVRSNSSSNSDCGLSDPTLAACLGYYCMLTRKVFLKREQSFVHLN</sequence>
<dbReference type="InterPro" id="IPR012590">
    <property type="entry name" value="POPLD_dom"/>
</dbReference>
<dbReference type="Pfam" id="PF08170">
    <property type="entry name" value="POPLD"/>
    <property type="match status" value="1"/>
</dbReference>
<dbReference type="PANTHER" id="PTHR22731:SF3">
    <property type="entry name" value="RIBONUCLEASES P_MRP PROTEIN SUBUNIT POP1"/>
    <property type="match status" value="1"/>
</dbReference>
<dbReference type="GO" id="GO:0000172">
    <property type="term" value="C:ribonuclease MRP complex"/>
    <property type="evidence" value="ECO:0007669"/>
    <property type="project" value="InterPro"/>
</dbReference>
<protein>
    <recommendedName>
        <fullName evidence="1">POPLD domain-containing protein</fullName>
    </recommendedName>
</protein>
<evidence type="ECO:0000313" key="2">
    <source>
        <dbReference type="EMBL" id="ONI14816.1"/>
    </source>
</evidence>
<dbReference type="EMBL" id="CM007653">
    <property type="protein sequence ID" value="ONI14816.1"/>
    <property type="molecule type" value="Genomic_DNA"/>
</dbReference>
<proteinExistence type="predicted"/>
<dbReference type="InterPro" id="IPR039182">
    <property type="entry name" value="Pop1"/>
</dbReference>
<gene>
    <name evidence="2" type="ORF">PRUPE_3G010600</name>
</gene>
<keyword evidence="3" id="KW-1185">Reference proteome</keyword>
<dbReference type="Proteomes" id="UP000006882">
    <property type="component" value="Chromosome G3"/>
</dbReference>
<organism evidence="2 3">
    <name type="scientific">Prunus persica</name>
    <name type="common">Peach</name>
    <name type="synonym">Amygdalus persica</name>
    <dbReference type="NCBI Taxonomy" id="3760"/>
    <lineage>
        <taxon>Eukaryota</taxon>
        <taxon>Viridiplantae</taxon>
        <taxon>Streptophyta</taxon>
        <taxon>Embryophyta</taxon>
        <taxon>Tracheophyta</taxon>
        <taxon>Spermatophyta</taxon>
        <taxon>Magnoliopsida</taxon>
        <taxon>eudicotyledons</taxon>
        <taxon>Gunneridae</taxon>
        <taxon>Pentapetalae</taxon>
        <taxon>rosids</taxon>
        <taxon>fabids</taxon>
        <taxon>Rosales</taxon>
        <taxon>Rosaceae</taxon>
        <taxon>Amygdaloideae</taxon>
        <taxon>Amygdaleae</taxon>
        <taxon>Prunus</taxon>
    </lineage>
</organism>